<protein>
    <submittedName>
        <fullName evidence="1">Uncharacterized protein</fullName>
    </submittedName>
</protein>
<gene>
    <name evidence="1" type="ORF">SteCoe_28496</name>
</gene>
<dbReference type="InterPro" id="IPR046349">
    <property type="entry name" value="C1-like_sf"/>
</dbReference>
<accession>A0A1R2B8L6</accession>
<dbReference type="AlphaFoldDB" id="A0A1R2B8L6"/>
<evidence type="ECO:0000313" key="1">
    <source>
        <dbReference type="EMBL" id="OMJ72930.1"/>
    </source>
</evidence>
<organism evidence="1 2">
    <name type="scientific">Stentor coeruleus</name>
    <dbReference type="NCBI Taxonomy" id="5963"/>
    <lineage>
        <taxon>Eukaryota</taxon>
        <taxon>Sar</taxon>
        <taxon>Alveolata</taxon>
        <taxon>Ciliophora</taxon>
        <taxon>Postciliodesmatophora</taxon>
        <taxon>Heterotrichea</taxon>
        <taxon>Heterotrichida</taxon>
        <taxon>Stentoridae</taxon>
        <taxon>Stentor</taxon>
    </lineage>
</organism>
<dbReference type="OrthoDB" id="24526at2759"/>
<comment type="caution">
    <text evidence="1">The sequence shown here is derived from an EMBL/GenBank/DDBJ whole genome shotgun (WGS) entry which is preliminary data.</text>
</comment>
<dbReference type="SUPFAM" id="SSF57889">
    <property type="entry name" value="Cysteine-rich domain"/>
    <property type="match status" value="1"/>
</dbReference>
<proteinExistence type="predicted"/>
<dbReference type="EMBL" id="MPUH01000861">
    <property type="protein sequence ID" value="OMJ72930.1"/>
    <property type="molecule type" value="Genomic_DNA"/>
</dbReference>
<keyword evidence="2" id="KW-1185">Reference proteome</keyword>
<sequence length="530" mass="62217">MNSSNKTTTKCECSSIADFECYCKAQIQYFCSDCASIHMKEPNLLHKLQTISISINESSRSALINFIKDSLHNLNKINTSISAQMHKIFLTLQEHAKASFKGISKLKKNLNSLLYTLKFSPQNICEWNIKKILAQDVQKTIEDLTTWELFSVSFNIEMFEIPWVIFDNNYEKYIMLPKKSEFKHEIKSKSCTIEIENMLNEENRLEFIKKSEKTELVLYCENNHKLTWSYIVPLEYFLLRGNSLVRCHFCGKEFCKSCWHCSQCAFDVCEDCGISQGFACPKLVCDKGHELLWKCTVAENYRNLCGIASWNCDCCKMSKSKASWHCDLCKYDLCQKCARKSQVLPIKLKDKCILNHNLKQEMYLGNFKCKDCSEKIIDLRYSCHNCNYHICRKCIKNHNLDIPQYPILTCFNDHLLRWNSQIFFICNACEKNKQSSFNCINCNFNYCYECADYLEDIIRMDIIRYDNNGHQLKIFFTIEVESNMCLNYCKTCNMKFIKNTLVFSCETCLVYICINCHKNNRKISQMQEEF</sequence>
<name>A0A1R2B8L6_9CILI</name>
<dbReference type="Proteomes" id="UP000187209">
    <property type="component" value="Unassembled WGS sequence"/>
</dbReference>
<reference evidence="1 2" key="1">
    <citation type="submission" date="2016-11" db="EMBL/GenBank/DDBJ databases">
        <title>The macronuclear genome of Stentor coeruleus: a giant cell with tiny introns.</title>
        <authorList>
            <person name="Slabodnick M."/>
            <person name="Ruby J.G."/>
            <person name="Reiff S.B."/>
            <person name="Swart E.C."/>
            <person name="Gosai S."/>
            <person name="Prabakaran S."/>
            <person name="Witkowska E."/>
            <person name="Larue G.E."/>
            <person name="Fisher S."/>
            <person name="Freeman R.M."/>
            <person name="Gunawardena J."/>
            <person name="Chu W."/>
            <person name="Stover N.A."/>
            <person name="Gregory B.D."/>
            <person name="Nowacki M."/>
            <person name="Derisi J."/>
            <person name="Roy S.W."/>
            <person name="Marshall W.F."/>
            <person name="Sood P."/>
        </authorList>
    </citation>
    <scope>NUCLEOTIDE SEQUENCE [LARGE SCALE GENOMIC DNA]</scope>
    <source>
        <strain evidence="1">WM001</strain>
    </source>
</reference>
<evidence type="ECO:0000313" key="2">
    <source>
        <dbReference type="Proteomes" id="UP000187209"/>
    </source>
</evidence>